<keyword evidence="4 5" id="KW-0472">Membrane</keyword>
<dbReference type="PANTHER" id="PTHR37422:SF13">
    <property type="entry name" value="LIPOPOLYSACCHARIDE BIOSYNTHESIS PROTEIN PA4999-RELATED"/>
    <property type="match status" value="1"/>
</dbReference>
<evidence type="ECO:0000313" key="8">
    <source>
        <dbReference type="Proteomes" id="UP000177382"/>
    </source>
</evidence>
<name>A0A1F7XL09_9BACT</name>
<feature type="transmembrane region" description="Helical" evidence="5">
    <location>
        <begin position="349"/>
        <end position="370"/>
    </location>
</feature>
<dbReference type="Proteomes" id="UP000177382">
    <property type="component" value="Unassembled WGS sequence"/>
</dbReference>
<feature type="transmembrane region" description="Helical" evidence="5">
    <location>
        <begin position="185"/>
        <end position="204"/>
    </location>
</feature>
<feature type="transmembrane region" description="Helical" evidence="5">
    <location>
        <begin position="50"/>
        <end position="69"/>
    </location>
</feature>
<sequence length="418" mass="47427">MIKSSYGIIPFAIGRVKRRSLLGLLAGLGFIILPFVFWPKAQIPYEIPRVWFVIGWIDIMAFVSISSFFRLRKAQKIDATLILIVLFFFVLAAFSSLLGADLIKSLWGNLYRLDGLVTLGHLIALFFIVGLYINKLDIKFIALGIFLGSFLESILTLYLNFRFYILGHQSLLNFQGVIGSTFGQPVFLAGYLLVTLPFTLYFFYSTSSKKARIFLIIALVVQIAATLLTRSWGGVLGLILFFILWAGLIAKKAKLLKVISLVIFFLLACLLYVINENKALKEVRYENPTLIIAEDRSRIIVKGLKALIQKPILGWGWANYDYAFESVDWPVHFENDVYVDKGHSHLLEILVTTGFFGLVSYLFILSRGFANLFKRRGDFSKILLLSLVLFVFHSQTNVISIAEELIFWFILGSSIKSY</sequence>
<comment type="caution">
    <text evidence="7">The sequence shown here is derived from an EMBL/GenBank/DDBJ whole genome shotgun (WGS) entry which is preliminary data.</text>
</comment>
<evidence type="ECO:0000259" key="6">
    <source>
        <dbReference type="Pfam" id="PF04932"/>
    </source>
</evidence>
<dbReference type="Pfam" id="PF04932">
    <property type="entry name" value="Wzy_C"/>
    <property type="match status" value="1"/>
</dbReference>
<feature type="domain" description="O-antigen ligase-related" evidence="6">
    <location>
        <begin position="218"/>
        <end position="362"/>
    </location>
</feature>
<dbReference type="EMBL" id="MGFX01000001">
    <property type="protein sequence ID" value="OGM15717.1"/>
    <property type="molecule type" value="Genomic_DNA"/>
</dbReference>
<feature type="transmembrane region" description="Helical" evidence="5">
    <location>
        <begin position="140"/>
        <end position="165"/>
    </location>
</feature>
<gene>
    <name evidence="7" type="ORF">A2V97_02965</name>
</gene>
<dbReference type="GO" id="GO:0016020">
    <property type="term" value="C:membrane"/>
    <property type="evidence" value="ECO:0007669"/>
    <property type="project" value="UniProtKB-SubCell"/>
</dbReference>
<evidence type="ECO:0000313" key="7">
    <source>
        <dbReference type="EMBL" id="OGM15717.1"/>
    </source>
</evidence>
<reference evidence="7 8" key="1">
    <citation type="journal article" date="2016" name="Nat. Commun.">
        <title>Thousands of microbial genomes shed light on interconnected biogeochemical processes in an aquifer system.</title>
        <authorList>
            <person name="Anantharaman K."/>
            <person name="Brown C.T."/>
            <person name="Hug L.A."/>
            <person name="Sharon I."/>
            <person name="Castelle C.J."/>
            <person name="Probst A.J."/>
            <person name="Thomas B.C."/>
            <person name="Singh A."/>
            <person name="Wilkins M.J."/>
            <person name="Karaoz U."/>
            <person name="Brodie E.L."/>
            <person name="Williams K.H."/>
            <person name="Hubbard S.S."/>
            <person name="Banfield J.F."/>
        </authorList>
    </citation>
    <scope>NUCLEOTIDE SEQUENCE [LARGE SCALE GENOMIC DNA]</scope>
</reference>
<keyword evidence="2 5" id="KW-0812">Transmembrane</keyword>
<feature type="transmembrane region" description="Helical" evidence="5">
    <location>
        <begin position="115"/>
        <end position="133"/>
    </location>
</feature>
<accession>A0A1F7XL09</accession>
<feature type="transmembrane region" description="Helical" evidence="5">
    <location>
        <begin position="234"/>
        <end position="250"/>
    </location>
</feature>
<evidence type="ECO:0000256" key="1">
    <source>
        <dbReference type="ARBA" id="ARBA00004141"/>
    </source>
</evidence>
<protein>
    <recommendedName>
        <fullName evidence="6">O-antigen ligase-related domain-containing protein</fullName>
    </recommendedName>
</protein>
<evidence type="ECO:0000256" key="5">
    <source>
        <dbReference type="SAM" id="Phobius"/>
    </source>
</evidence>
<feature type="transmembrane region" description="Helical" evidence="5">
    <location>
        <begin position="21"/>
        <end position="38"/>
    </location>
</feature>
<evidence type="ECO:0000256" key="4">
    <source>
        <dbReference type="ARBA" id="ARBA00023136"/>
    </source>
</evidence>
<feature type="transmembrane region" description="Helical" evidence="5">
    <location>
        <begin position="211"/>
        <end position="228"/>
    </location>
</feature>
<dbReference type="InterPro" id="IPR007016">
    <property type="entry name" value="O-antigen_ligase-rel_domated"/>
</dbReference>
<organism evidence="7 8">
    <name type="scientific">Candidatus Woesebacteria bacterium RBG_16_42_24</name>
    <dbReference type="NCBI Taxonomy" id="1802485"/>
    <lineage>
        <taxon>Bacteria</taxon>
        <taxon>Candidatus Woeseibacteriota</taxon>
    </lineage>
</organism>
<proteinExistence type="predicted"/>
<keyword evidence="3 5" id="KW-1133">Transmembrane helix</keyword>
<evidence type="ECO:0000256" key="3">
    <source>
        <dbReference type="ARBA" id="ARBA00022989"/>
    </source>
</evidence>
<dbReference type="AlphaFoldDB" id="A0A1F7XL09"/>
<feature type="transmembrane region" description="Helical" evidence="5">
    <location>
        <begin position="382"/>
        <end position="411"/>
    </location>
</feature>
<evidence type="ECO:0000256" key="2">
    <source>
        <dbReference type="ARBA" id="ARBA00022692"/>
    </source>
</evidence>
<comment type="subcellular location">
    <subcellularLocation>
        <location evidence="1">Membrane</location>
        <topology evidence="1">Multi-pass membrane protein</topology>
    </subcellularLocation>
</comment>
<dbReference type="PANTHER" id="PTHR37422">
    <property type="entry name" value="TEICHURONIC ACID BIOSYNTHESIS PROTEIN TUAE"/>
    <property type="match status" value="1"/>
</dbReference>
<dbReference type="InterPro" id="IPR051533">
    <property type="entry name" value="WaaL-like"/>
</dbReference>
<feature type="transmembrane region" description="Helical" evidence="5">
    <location>
        <begin position="255"/>
        <end position="274"/>
    </location>
</feature>
<feature type="transmembrane region" description="Helical" evidence="5">
    <location>
        <begin position="81"/>
        <end position="103"/>
    </location>
</feature>
<dbReference type="STRING" id="1802485.A2V97_02965"/>